<keyword evidence="1" id="KW-0678">Repressor</keyword>
<dbReference type="InterPro" id="IPR009061">
    <property type="entry name" value="DNA-bd_dom_put_sf"/>
</dbReference>
<dbReference type="GO" id="GO:0003700">
    <property type="term" value="F:DNA-binding transcription factor activity"/>
    <property type="evidence" value="ECO:0007669"/>
    <property type="project" value="InterPro"/>
</dbReference>
<dbReference type="InterPro" id="IPR000551">
    <property type="entry name" value="MerR-type_HTH_dom"/>
</dbReference>
<keyword evidence="2" id="KW-0805">Transcription regulation</keyword>
<keyword evidence="3" id="KW-0238">DNA-binding</keyword>
<dbReference type="InterPro" id="IPR047057">
    <property type="entry name" value="MerR_fam"/>
</dbReference>
<proteinExistence type="predicted"/>
<dbReference type="EMBL" id="LC066397">
    <property type="protein sequence ID" value="BAT31458.1"/>
    <property type="molecule type" value="Genomic_DNA"/>
</dbReference>
<dbReference type="Gene3D" id="1.10.1660.10">
    <property type="match status" value="1"/>
</dbReference>
<dbReference type="CDD" id="cd00592">
    <property type="entry name" value="HTH_MerR-like"/>
    <property type="match status" value="1"/>
</dbReference>
<dbReference type="AlphaFoldDB" id="A0A0P0ZAK0"/>
<dbReference type="GO" id="GO:0003677">
    <property type="term" value="F:DNA binding"/>
    <property type="evidence" value="ECO:0007669"/>
    <property type="project" value="UniProtKB-KW"/>
</dbReference>
<dbReference type="SUPFAM" id="SSF46955">
    <property type="entry name" value="Putative DNA-binding domain"/>
    <property type="match status" value="1"/>
</dbReference>
<feature type="domain" description="HTH merR-type" evidence="5">
    <location>
        <begin position="16"/>
        <end position="81"/>
    </location>
</feature>
<dbReference type="PANTHER" id="PTHR30204:SF69">
    <property type="entry name" value="MERR-FAMILY TRANSCRIPTIONAL REGULATOR"/>
    <property type="match status" value="1"/>
</dbReference>
<name>A0A0P0ZAK0_9HYPH</name>
<evidence type="ECO:0000313" key="6">
    <source>
        <dbReference type="EMBL" id="BAT31458.1"/>
    </source>
</evidence>
<dbReference type="PROSITE" id="PS50937">
    <property type="entry name" value="HTH_MERR_2"/>
    <property type="match status" value="1"/>
</dbReference>
<dbReference type="SMART" id="SM00422">
    <property type="entry name" value="HTH_MERR"/>
    <property type="match status" value="1"/>
</dbReference>
<protein>
    <submittedName>
        <fullName evidence="6">Transcriptional regulator, MerR family protein</fullName>
    </submittedName>
</protein>
<evidence type="ECO:0000256" key="3">
    <source>
        <dbReference type="ARBA" id="ARBA00023125"/>
    </source>
</evidence>
<sequence length="199" mass="22543">MTMDVRLARKSGLRKIGEVAAMFQTTPRTLLYYEEQGILNPIKTAKGTRMYGEADLQRFATAHELAALGVSLRTIRDLATVARENTDPDMVLRKQSALLARLAEKLRSRIDRIERITTDIDVVRRLISDTCLEPAEVETEDAEFQTEYPPSVEELSGVSPQILSLLRERDHEGSALPQADQLSEYEAGPDYVRSFMRMR</sequence>
<evidence type="ECO:0000256" key="2">
    <source>
        <dbReference type="ARBA" id="ARBA00023015"/>
    </source>
</evidence>
<reference evidence="6" key="1">
    <citation type="journal article" date="2015" name="Proc. Natl. Acad. Sci. U.S.A.">
        <title>Bacterial clade with the ribosomal RNA operon on a small plasmid rather than the chromosome.</title>
        <authorList>
            <person name="Anda M."/>
            <person name="Ohtsubo Y."/>
            <person name="Okubo T."/>
            <person name="Sugawara M."/>
            <person name="Nagata Y."/>
            <person name="Tsuda M."/>
            <person name="Minamisawa K."/>
            <person name="Mitsui H."/>
        </authorList>
    </citation>
    <scope>NUCLEOTIDE SEQUENCE</scope>
    <source>
        <strain evidence="6">DSM 15513</strain>
    </source>
</reference>
<organism evidence="6">
    <name type="scientific">Fulvimarina pelagi</name>
    <dbReference type="NCBI Taxonomy" id="217511"/>
    <lineage>
        <taxon>Bacteria</taxon>
        <taxon>Pseudomonadati</taxon>
        <taxon>Pseudomonadota</taxon>
        <taxon>Alphaproteobacteria</taxon>
        <taxon>Hyphomicrobiales</taxon>
        <taxon>Aurantimonadaceae</taxon>
        <taxon>Fulvimarina</taxon>
    </lineage>
</organism>
<evidence type="ECO:0000256" key="1">
    <source>
        <dbReference type="ARBA" id="ARBA00022491"/>
    </source>
</evidence>
<evidence type="ECO:0000259" key="5">
    <source>
        <dbReference type="PROSITE" id="PS50937"/>
    </source>
</evidence>
<dbReference type="PANTHER" id="PTHR30204">
    <property type="entry name" value="REDOX-CYCLING DRUG-SENSING TRANSCRIPTIONAL ACTIVATOR SOXR"/>
    <property type="match status" value="1"/>
</dbReference>
<accession>A0A0P0ZAK0</accession>
<evidence type="ECO:0000256" key="4">
    <source>
        <dbReference type="ARBA" id="ARBA00023163"/>
    </source>
</evidence>
<dbReference type="Pfam" id="PF13411">
    <property type="entry name" value="MerR_1"/>
    <property type="match status" value="1"/>
</dbReference>
<keyword evidence="4" id="KW-0804">Transcription</keyword>